<evidence type="ECO:0000256" key="1">
    <source>
        <dbReference type="SAM" id="MobiDB-lite"/>
    </source>
</evidence>
<accession>A0A4Y9YX02</accession>
<dbReference type="Proteomes" id="UP000298327">
    <property type="component" value="Unassembled WGS sequence"/>
</dbReference>
<gene>
    <name evidence="2" type="ORF">EVG20_g5430</name>
</gene>
<organism evidence="2 3">
    <name type="scientific">Dentipellis fragilis</name>
    <dbReference type="NCBI Taxonomy" id="205917"/>
    <lineage>
        <taxon>Eukaryota</taxon>
        <taxon>Fungi</taxon>
        <taxon>Dikarya</taxon>
        <taxon>Basidiomycota</taxon>
        <taxon>Agaricomycotina</taxon>
        <taxon>Agaricomycetes</taxon>
        <taxon>Russulales</taxon>
        <taxon>Hericiaceae</taxon>
        <taxon>Dentipellis</taxon>
    </lineage>
</organism>
<reference evidence="2 3" key="1">
    <citation type="submission" date="2019-02" db="EMBL/GenBank/DDBJ databases">
        <title>Genome sequencing of the rare red list fungi Dentipellis fragilis.</title>
        <authorList>
            <person name="Buettner E."/>
            <person name="Kellner H."/>
        </authorList>
    </citation>
    <scope>NUCLEOTIDE SEQUENCE [LARGE SCALE GENOMIC DNA]</scope>
    <source>
        <strain evidence="2 3">DSM 105465</strain>
    </source>
</reference>
<feature type="region of interest" description="Disordered" evidence="1">
    <location>
        <begin position="109"/>
        <end position="180"/>
    </location>
</feature>
<evidence type="ECO:0000313" key="3">
    <source>
        <dbReference type="Proteomes" id="UP000298327"/>
    </source>
</evidence>
<dbReference type="EMBL" id="SEOQ01000321">
    <property type="protein sequence ID" value="TFY65649.1"/>
    <property type="molecule type" value="Genomic_DNA"/>
</dbReference>
<dbReference type="AlphaFoldDB" id="A0A4Y9YX02"/>
<keyword evidence="3" id="KW-1185">Reference proteome</keyword>
<name>A0A4Y9YX02_9AGAM</name>
<sequence length="180" mass="19656">MNQRQARPEASSALIFASISIVRLSVVANGTEQQRRRLPTSVCNQHEVHGGVRDGLDRATHAAGTSGSCWSGRKTWCRRAGVHVCLKMHKREPLCRVAEYKGGRMGSKSIADSEDLDGMPSPSAVGDIWSGYERPVEEGGQLVGEHWQPPAKKRKTTPSQMSRAASTRGLRRTQDAIPAL</sequence>
<evidence type="ECO:0000313" key="2">
    <source>
        <dbReference type="EMBL" id="TFY65649.1"/>
    </source>
</evidence>
<protein>
    <submittedName>
        <fullName evidence="2">Uncharacterized protein</fullName>
    </submittedName>
</protein>
<proteinExistence type="predicted"/>
<comment type="caution">
    <text evidence="2">The sequence shown here is derived from an EMBL/GenBank/DDBJ whole genome shotgun (WGS) entry which is preliminary data.</text>
</comment>